<evidence type="ECO:0000313" key="2">
    <source>
        <dbReference type="Proteomes" id="UP001163324"/>
    </source>
</evidence>
<dbReference type="EMBL" id="CM047944">
    <property type="protein sequence ID" value="KAI9899323.1"/>
    <property type="molecule type" value="Genomic_DNA"/>
</dbReference>
<gene>
    <name evidence="1" type="ORF">N3K66_005784</name>
</gene>
<proteinExistence type="predicted"/>
<keyword evidence="2" id="KW-1185">Reference proteome</keyword>
<name>A0ACC0UYV3_9HYPO</name>
<comment type="caution">
    <text evidence="1">The sequence shown here is derived from an EMBL/GenBank/DDBJ whole genome shotgun (WGS) entry which is preliminary data.</text>
</comment>
<evidence type="ECO:0000313" key="1">
    <source>
        <dbReference type="EMBL" id="KAI9899323.1"/>
    </source>
</evidence>
<dbReference type="Proteomes" id="UP001163324">
    <property type="component" value="Chromosome 5"/>
</dbReference>
<organism evidence="1 2">
    <name type="scientific">Trichothecium roseum</name>
    <dbReference type="NCBI Taxonomy" id="47278"/>
    <lineage>
        <taxon>Eukaryota</taxon>
        <taxon>Fungi</taxon>
        <taxon>Dikarya</taxon>
        <taxon>Ascomycota</taxon>
        <taxon>Pezizomycotina</taxon>
        <taxon>Sordariomycetes</taxon>
        <taxon>Hypocreomycetidae</taxon>
        <taxon>Hypocreales</taxon>
        <taxon>Hypocreales incertae sedis</taxon>
        <taxon>Trichothecium</taxon>
    </lineage>
</organism>
<reference evidence="1" key="1">
    <citation type="submission" date="2022-10" db="EMBL/GenBank/DDBJ databases">
        <title>Complete Genome of Trichothecium roseum strain YXFP-22015, a Plant Pathogen Isolated from Citrus.</title>
        <authorList>
            <person name="Wang Y."/>
            <person name="Zhu L."/>
        </authorList>
    </citation>
    <scope>NUCLEOTIDE SEQUENCE</scope>
    <source>
        <strain evidence="1">YXFP-22015</strain>
    </source>
</reference>
<protein>
    <submittedName>
        <fullName evidence="1">Uncharacterized protein</fullName>
    </submittedName>
</protein>
<sequence>MSTTGVKRDRDGNARAAAAASQSQKQANDDVPRGRFHDMFEGFRNELDEHHDRKERITKVSRDVTALSKKIIFSLQRINEPNKEFTPKVQEEIEARLAEITAQLAKVAPDLQSINRHRYTWQMRCLDELVEALSLAHYLRHQTLITREEAQARVPEAVPLTHLDYLWGVFDLSGEMMRFATVATARTGRMAGGVGGRSILGDLQELRFRLEMLPEIPTKEYRGKMEVMRQSVQKVEKLGYGLVVRGSERPRGWLPDMKDDTAGAVEPV</sequence>
<accession>A0ACC0UYV3</accession>